<dbReference type="KEGG" id="abas:ACPOL_6780"/>
<dbReference type="OrthoDB" id="9780903at2"/>
<sequence length="1526" mass="160343">MAAKRFPNSMPAPPVFTQPPTSIWSGLTNNSLELLRNPELCEKFLPCQVFLLNVGSGMPSARSLCSRVSVVVSLCLALSTLASPQDPSLTQRRPLRSGDTANDIYTALITSAQSGTGNLHLTLQGFDGRTASDKFGQAGVWHIDPNTTVRVDFSLQAEGWKKLALDFSDHPISLQLAVDTPAPGFLKIGKIVYGRDGTVGSLYAPDGGLITNFDRRGHESGEPIGFYSPLLSNIKIPPQLSVLLLGRGLSKGPFIFSSATLQEPQRDGLEFVLGSSTTLPIGARKIGRCDPDLTFSSSVPITWTSLSYVGKSGYLEASIGSFAADLGGGCLAGGGTELKISSGKDLQVSTLEFGQSSLGKTSHVLLHAGTLNATLTPGSKIALGFDGNRSSIVAAGGGGAIKANDLQFGITNAGYGLLVLGIAQSSLLNTQATLAMDTTDFWTFTEQQSILTFNSASWVDSSDPSVDAAFAPGNIAVSAGLLTFGAGARLYLGEGTATLGSLSIHTSSEPQITGPIPAGEIGIATNSSISVETRFNLQIGAGTALHIRTPNQFAFITNQPGPHGDFTVDAPMITGKLDFGTNGQLPITSGHAHLAITTNGNSHFTGTVSGQLDTGAGSIPFYGSTLVATSHGSLTFDALNISSSSGLIGPLSALSLNIDTSKSTVVSPSLTIAPKIGAMIENPTSDKTADFSDAGIVGGLHLSADFNSGQAIFAPTSSVTLADGHLDGLLTRSVTGNVSGTLALSANVSGGQVGLDADTSLPVGPSSRIVSEHLQLESDGGISGPLPTLHLALSPGKILGATNGRLLSLIAPSTYDSNSKSPLNFVDKGAFPVGDGRLSVHFSLMKYRATPKVTLRNGELSANISASTASPLLWNSLSVKGEQFGSYNMLSELPADEYKVLSRRPTGKVQEIVAPNRIMLVSNIPIAVNSPATFDGTGHVNYATLARDTTVFGLPLAGGTGAELNVERASVVSGTLGADTTIEGIPFTKGCLAHLPPTDADKLISPCEVVTTLAARITTSNDLLASDNDPLLGKPDDIWLDIGPKAWLISGKGDFSRGATTTVTIDDPKTVDGGDCSALVPSPVPLYVGDIVKVRLEKKGIWLPKICGVANGPDSTVDLGQTLPTKPSDALNTMSAQIQLDRQQLQLQKRAIDFIANEIGKLQDAIKQAQAIIDQGANLTHKVTDIQNQIVDIRHQLLTLPGQVCHNEKVQIGLCMAFGPACLITNKLVCAVNPLIQQLNDKVTQLEKDFNNATADAAAFAIKVQAAVAAEATDAQLQVTKQTLLTADQLEYDALNKLADGLDSAISDLKTLIDNIVPGIDIPLPGQWKPDSVTLVVNGRDYVTFNNGYGRLRQGHSEWENPVRGMSGGEYFVQGMRTNINTPGCVSSGGEKECGWDVFLTTPFAKMRGYSGWDSIPDLGNVTVTGVLRNNPSPGHDVYVSLDLEVNSVDVGGRTIVPGDVTGIHGPRYVRIEYLHEGDERFDSSHESWKIGDTLRVTGPVFRDRDRTTFFEIHARGSSNISRVSQ</sequence>
<keyword evidence="1" id="KW-0614">Plasmid</keyword>
<proteinExistence type="predicted"/>
<dbReference type="RefSeq" id="WP_150133204.1">
    <property type="nucleotide sequence ID" value="NZ_CP030841.1"/>
</dbReference>
<dbReference type="EMBL" id="CP030841">
    <property type="protein sequence ID" value="AXC15990.1"/>
    <property type="molecule type" value="Genomic_DNA"/>
</dbReference>
<accession>A0A2Z5GAQ1</accession>
<geneLocation type="plasmid" evidence="2">
    <name>pacpol1</name>
</geneLocation>
<gene>
    <name evidence="1" type="ORF">ACPOL_6780</name>
</gene>
<evidence type="ECO:0000313" key="2">
    <source>
        <dbReference type="Proteomes" id="UP000253606"/>
    </source>
</evidence>
<dbReference type="Proteomes" id="UP000253606">
    <property type="component" value="Plasmid pACPOL1"/>
</dbReference>
<name>A0A2Z5GAQ1_9BACT</name>
<protein>
    <submittedName>
        <fullName evidence="1">Autotransporter</fullName>
    </submittedName>
</protein>
<organism evidence="1 2">
    <name type="scientific">Acidisarcina polymorpha</name>
    <dbReference type="NCBI Taxonomy" id="2211140"/>
    <lineage>
        <taxon>Bacteria</taxon>
        <taxon>Pseudomonadati</taxon>
        <taxon>Acidobacteriota</taxon>
        <taxon>Terriglobia</taxon>
        <taxon>Terriglobales</taxon>
        <taxon>Acidobacteriaceae</taxon>
        <taxon>Acidisarcina</taxon>
    </lineage>
</organism>
<keyword evidence="2" id="KW-1185">Reference proteome</keyword>
<evidence type="ECO:0000313" key="1">
    <source>
        <dbReference type="EMBL" id="AXC15990.1"/>
    </source>
</evidence>
<reference evidence="1 2" key="1">
    <citation type="journal article" date="2018" name="Front. Microbiol.">
        <title>Hydrolytic Capabilities as a Key to Environmental Success: Chitinolytic and Cellulolytic Acidobacteria From Acidic Sub-arctic Soils and Boreal Peatlands.</title>
        <authorList>
            <person name="Belova S.E."/>
            <person name="Ravin N.V."/>
            <person name="Pankratov T.A."/>
            <person name="Rakitin A.L."/>
            <person name="Ivanova A.A."/>
            <person name="Beletsky A.V."/>
            <person name="Mardanov A.V."/>
            <person name="Sinninghe Damste J.S."/>
            <person name="Dedysh S.N."/>
        </authorList>
    </citation>
    <scope>NUCLEOTIDE SEQUENCE [LARGE SCALE GENOMIC DNA]</scope>
    <source>
        <strain evidence="1 2">SBC82</strain>
        <plasmid evidence="2">pacpol1</plasmid>
    </source>
</reference>